<dbReference type="SUPFAM" id="SSF101391">
    <property type="entry name" value="Hsp90 co-chaperone CDC37"/>
    <property type="match status" value="1"/>
</dbReference>
<feature type="region of interest" description="Disordered" evidence="6">
    <location>
        <begin position="198"/>
        <end position="236"/>
    </location>
</feature>
<name>A0A0F7SUU7_PHARH</name>
<dbReference type="SMART" id="SM01070">
    <property type="entry name" value="CDC37_M"/>
    <property type="match status" value="1"/>
</dbReference>
<organism evidence="10">
    <name type="scientific">Phaffia rhodozyma</name>
    <name type="common">Yeast</name>
    <name type="synonym">Xanthophyllomyces dendrorhous</name>
    <dbReference type="NCBI Taxonomy" id="264483"/>
    <lineage>
        <taxon>Eukaryota</taxon>
        <taxon>Fungi</taxon>
        <taxon>Dikarya</taxon>
        <taxon>Basidiomycota</taxon>
        <taxon>Agaricomycotina</taxon>
        <taxon>Tremellomycetes</taxon>
        <taxon>Cystofilobasidiales</taxon>
        <taxon>Mrakiaceae</taxon>
        <taxon>Phaffia</taxon>
    </lineage>
</organism>
<dbReference type="GO" id="GO:0031072">
    <property type="term" value="F:heat shock protein binding"/>
    <property type="evidence" value="ECO:0007669"/>
    <property type="project" value="TreeGrafter"/>
</dbReference>
<dbReference type="InterPro" id="IPR004918">
    <property type="entry name" value="Cdc37"/>
</dbReference>
<feature type="region of interest" description="Disordered" evidence="6">
    <location>
        <begin position="84"/>
        <end position="108"/>
    </location>
</feature>
<dbReference type="Gene3D" id="1.20.58.610">
    <property type="entry name" value="Cdc37, Hsp90 binding domain"/>
    <property type="match status" value="1"/>
</dbReference>
<dbReference type="GO" id="GO:0019901">
    <property type="term" value="F:protein kinase binding"/>
    <property type="evidence" value="ECO:0007669"/>
    <property type="project" value="InterPro"/>
</dbReference>
<keyword evidence="10" id="KW-0132">Cell division</keyword>
<evidence type="ECO:0000259" key="9">
    <source>
        <dbReference type="SMART" id="SM01071"/>
    </source>
</evidence>
<evidence type="ECO:0000256" key="6">
    <source>
        <dbReference type="SAM" id="MobiDB-lite"/>
    </source>
</evidence>
<dbReference type="GO" id="GO:0050821">
    <property type="term" value="P:protein stabilization"/>
    <property type="evidence" value="ECO:0007669"/>
    <property type="project" value="TreeGrafter"/>
</dbReference>
<dbReference type="InterPro" id="IPR013855">
    <property type="entry name" value="Cdc37_N_dom"/>
</dbReference>
<dbReference type="GO" id="GO:0051087">
    <property type="term" value="F:protein-folding chaperone binding"/>
    <property type="evidence" value="ECO:0007669"/>
    <property type="project" value="TreeGrafter"/>
</dbReference>
<dbReference type="EMBL" id="LN483157">
    <property type="protein sequence ID" value="CED83763.1"/>
    <property type="molecule type" value="Genomic_DNA"/>
</dbReference>
<keyword evidence="4" id="KW-0143">Chaperone</keyword>
<evidence type="ECO:0000259" key="8">
    <source>
        <dbReference type="SMART" id="SM01070"/>
    </source>
</evidence>
<dbReference type="GO" id="GO:0006457">
    <property type="term" value="P:protein folding"/>
    <property type="evidence" value="ECO:0007669"/>
    <property type="project" value="TreeGrafter"/>
</dbReference>
<evidence type="ECO:0000313" key="10">
    <source>
        <dbReference type="EMBL" id="CED83763.1"/>
    </source>
</evidence>
<dbReference type="InterPro" id="IPR013873">
    <property type="entry name" value="Cdc37_C"/>
</dbReference>
<evidence type="ECO:0000256" key="1">
    <source>
        <dbReference type="ARBA" id="ARBA00004496"/>
    </source>
</evidence>
<dbReference type="GO" id="GO:0051301">
    <property type="term" value="P:cell division"/>
    <property type="evidence" value="ECO:0007669"/>
    <property type="project" value="UniProtKB-KW"/>
</dbReference>
<feature type="domain" description="Cdc37 N-terminal" evidence="9">
    <location>
        <begin position="2"/>
        <end position="188"/>
    </location>
</feature>
<feature type="compositionally biased region" description="Basic and acidic residues" evidence="6">
    <location>
        <begin position="198"/>
        <end position="213"/>
    </location>
</feature>
<accession>A0A0F7SUU7</accession>
<evidence type="ECO:0000256" key="5">
    <source>
        <dbReference type="ARBA" id="ARBA00031396"/>
    </source>
</evidence>
<evidence type="ECO:0000259" key="7">
    <source>
        <dbReference type="SMART" id="SM01069"/>
    </source>
</evidence>
<keyword evidence="10" id="KW-0131">Cell cycle</keyword>
<dbReference type="GO" id="GO:0051082">
    <property type="term" value="F:unfolded protein binding"/>
    <property type="evidence" value="ECO:0007669"/>
    <property type="project" value="TreeGrafter"/>
</dbReference>
<dbReference type="SMART" id="SM01069">
    <property type="entry name" value="CDC37_C"/>
    <property type="match status" value="1"/>
</dbReference>
<dbReference type="Pfam" id="PF03234">
    <property type="entry name" value="CDC37_N"/>
    <property type="match status" value="1"/>
</dbReference>
<dbReference type="InterPro" id="IPR038189">
    <property type="entry name" value="Cdc37_Hsp90-bd_sf"/>
</dbReference>
<feature type="domain" description="Cdc37 C-terminal" evidence="7">
    <location>
        <begin position="380"/>
        <end position="475"/>
    </location>
</feature>
<dbReference type="AlphaFoldDB" id="A0A0F7SUU7"/>
<evidence type="ECO:0000256" key="2">
    <source>
        <dbReference type="ARBA" id="ARBA00006222"/>
    </source>
</evidence>
<comment type="similarity">
    <text evidence="2">Belongs to the CDC37 family.</text>
</comment>
<dbReference type="Pfam" id="PF08565">
    <property type="entry name" value="CDC37_M"/>
    <property type="match status" value="1"/>
</dbReference>
<dbReference type="InterPro" id="IPR013874">
    <property type="entry name" value="Cdc37_Hsp90-bd"/>
</dbReference>
<dbReference type="Pfam" id="PF08564">
    <property type="entry name" value="CDC37_C"/>
    <property type="match status" value="1"/>
</dbReference>
<reference evidence="10" key="1">
    <citation type="submission" date="2014-08" db="EMBL/GenBank/DDBJ databases">
        <authorList>
            <person name="Sharma Rahul"/>
            <person name="Thines Marco"/>
        </authorList>
    </citation>
    <scope>NUCLEOTIDE SEQUENCE</scope>
</reference>
<feature type="compositionally biased region" description="Polar residues" evidence="6">
    <location>
        <begin position="84"/>
        <end position="96"/>
    </location>
</feature>
<feature type="domain" description="Cdc37 Hsp90 binding" evidence="8">
    <location>
        <begin position="191"/>
        <end position="367"/>
    </location>
</feature>
<sequence>MPLNYSKWDMLELSDDSDIEEHPNIDKKSMIRWKQQSIHQKRQERQQRIAKLRAEISLNETLRPRIVSLLDSLKTLPPKEATSKFSSLVSQLTNEPSPDKPNTGAPNQPTYDVMLLHLLEQVAKEAKDGAKDGEDTDRLASRLTERLEFHNGKLDHRTEECGTLIEQEEKEEKSKITSEHIHEGFSSGFVNKAGENILEEKPKPASSKKKETTIEVLNPESSKSATVESDDDEDLPMATPIAKEFTNIRYGDFDGALRFIQSNPSIMAESNTDSLLLEAFNSEIDGKKVKAKVCVEKGLLIQYCRKLGRDGVRLFFQRMNQPGEAGKKALHLFQSDVEATYQRMATRVKEMAAEKASSSAGGEGEEQIQLVAEGGASVSFNIPEGPPPEEIRLEGEGTEGLDPVQVRAYLMQQWEIFDSFENKMKDALKKESLDEVNKVLGSMKLDEAEKVVGLMSEAGILNFQDGGAIRDETGK</sequence>
<protein>
    <recommendedName>
        <fullName evidence="5">Hsp90 chaperone protein kinase-targeting subunit</fullName>
    </recommendedName>
</protein>
<dbReference type="PANTHER" id="PTHR12800:SF4">
    <property type="entry name" value="HSP90 CO-CHAPERONE CDC37"/>
    <property type="match status" value="1"/>
</dbReference>
<keyword evidence="3" id="KW-0963">Cytoplasm</keyword>
<dbReference type="PANTHER" id="PTHR12800">
    <property type="entry name" value="CDC37-RELATED"/>
    <property type="match status" value="1"/>
</dbReference>
<dbReference type="SMART" id="SM01071">
    <property type="entry name" value="CDC37_N"/>
    <property type="match status" value="1"/>
</dbReference>
<proteinExistence type="inferred from homology"/>
<evidence type="ECO:0000256" key="3">
    <source>
        <dbReference type="ARBA" id="ARBA00022490"/>
    </source>
</evidence>
<dbReference type="GO" id="GO:0005737">
    <property type="term" value="C:cytoplasm"/>
    <property type="evidence" value="ECO:0007669"/>
    <property type="project" value="UniProtKB-SubCell"/>
</dbReference>
<evidence type="ECO:0000256" key="4">
    <source>
        <dbReference type="ARBA" id="ARBA00023186"/>
    </source>
</evidence>
<comment type="subcellular location">
    <subcellularLocation>
        <location evidence="1">Cytoplasm</location>
    </subcellularLocation>
</comment>